<dbReference type="PROSITE" id="PS51782">
    <property type="entry name" value="LYSM"/>
    <property type="match status" value="3"/>
</dbReference>
<evidence type="ECO:0000313" key="6">
    <source>
        <dbReference type="Proteomes" id="UP001557485"/>
    </source>
</evidence>
<keyword evidence="6" id="KW-1185">Reference proteome</keyword>
<evidence type="ECO:0000256" key="1">
    <source>
        <dbReference type="ARBA" id="ARBA00007734"/>
    </source>
</evidence>
<dbReference type="EMBL" id="JBFRYA010000008">
    <property type="protein sequence ID" value="MEX1669369.1"/>
    <property type="molecule type" value="Genomic_DNA"/>
</dbReference>
<dbReference type="CDD" id="cd16894">
    <property type="entry name" value="MltD-like"/>
    <property type="match status" value="1"/>
</dbReference>
<reference evidence="5 6" key="1">
    <citation type="journal article" date="2011" name="Int. J. Syst. Evol. Microbiol.">
        <title>Zhongshania antarctica gen. nov., sp. nov. and Zhongshania guokunii sp. nov., gammaproteobacteria respectively isolated from coastal attached (fast) ice and surface seawater of the Antarctic.</title>
        <authorList>
            <person name="Li H.J."/>
            <person name="Zhang X.Y."/>
            <person name="Chen C.X."/>
            <person name="Zhang Y.J."/>
            <person name="Gao Z.M."/>
            <person name="Yu Y."/>
            <person name="Chen X.L."/>
            <person name="Chen B."/>
            <person name="Zhang Y.Z."/>
        </authorList>
    </citation>
    <scope>NUCLEOTIDE SEQUENCE [LARGE SCALE GENOMIC DNA]</scope>
    <source>
        <strain evidence="5 6">ZS6-22T</strain>
    </source>
</reference>
<evidence type="ECO:0000313" key="5">
    <source>
        <dbReference type="EMBL" id="MEX1669369.1"/>
    </source>
</evidence>
<dbReference type="PANTHER" id="PTHR33734">
    <property type="entry name" value="LYSM DOMAIN-CONTAINING GPI-ANCHORED PROTEIN 2"/>
    <property type="match status" value="1"/>
</dbReference>
<evidence type="ECO:0000256" key="2">
    <source>
        <dbReference type="SAM" id="MobiDB-lite"/>
    </source>
</evidence>
<dbReference type="Gene3D" id="1.10.530.10">
    <property type="match status" value="1"/>
</dbReference>
<proteinExistence type="inferred from homology"/>
<evidence type="ECO:0000259" key="4">
    <source>
        <dbReference type="PROSITE" id="PS51782"/>
    </source>
</evidence>
<dbReference type="InterPro" id="IPR008258">
    <property type="entry name" value="Transglycosylase_SLT_dom_1"/>
</dbReference>
<dbReference type="RefSeq" id="WP_368381637.1">
    <property type="nucleotide sequence ID" value="NZ_JBFRYA010000008.1"/>
</dbReference>
<dbReference type="SMART" id="SM00257">
    <property type="entry name" value="LysM"/>
    <property type="match status" value="3"/>
</dbReference>
<comment type="similarity">
    <text evidence="1">Belongs to the transglycosylase Slt family.</text>
</comment>
<dbReference type="SUPFAM" id="SSF53955">
    <property type="entry name" value="Lysozyme-like"/>
    <property type="match status" value="1"/>
</dbReference>
<dbReference type="PANTHER" id="PTHR33734:SF22">
    <property type="entry name" value="MEMBRANE-BOUND LYTIC MUREIN TRANSGLYCOSYLASE D"/>
    <property type="match status" value="1"/>
</dbReference>
<dbReference type="PROSITE" id="PS00922">
    <property type="entry name" value="TRANSGLYCOSYLASE"/>
    <property type="match status" value="1"/>
</dbReference>
<dbReference type="Pfam" id="PF01464">
    <property type="entry name" value="SLT"/>
    <property type="match status" value="1"/>
</dbReference>
<feature type="domain" description="LysM" evidence="4">
    <location>
        <begin position="468"/>
        <end position="512"/>
    </location>
</feature>
<dbReference type="InterPro" id="IPR018392">
    <property type="entry name" value="LysM"/>
</dbReference>
<dbReference type="Pfam" id="PF01476">
    <property type="entry name" value="LysM"/>
    <property type="match status" value="3"/>
</dbReference>
<dbReference type="SUPFAM" id="SSF54106">
    <property type="entry name" value="LysM domain"/>
    <property type="match status" value="3"/>
</dbReference>
<sequence>MTITTYTGKLVLGAILLSLVTACAQTPQRRSLARTAADIRYCEKPEHRTANMCKYQRDVERRKKTGDPANYTLQGLPKYYSNTNSNSKAPARAKTPETKNKPQSDAVAAAAVKSPPKRLAPKKTEELWTRLARQLSFNDLTAHESVEEREEWYAEHAYYLANVSKRASRYIYYILENLEARDMPADLALLPFVESAYDPFAYSHGRASGLWQFIPNTAKHLGIEQNWWYDGRRDVITATDAALDYLSDLNRRFDGDWLLTLAAYNAGAGTVNKAINKNKKKGLPTDFWSLNLPKETENYVPKMLALVKIFQNPASYNLTLPSLANSEHFVAIDTGSQIDLAQAAKLAEVSVDELYRLNPGFNRWVTAPDGPHRLLIPTKKSKAFRERLAKVSARDRVRWQRYKVQRGDNLIGISREHHVDVATLRASNQLDKDILQVGQVLLIPDAGNGLSPLKSLNRGQASSEASRLQHTVTSGDTISGIADKYGVKTAQVNTWNKLASNATIRPGQKLIIWGKASNTSSQGIIRKVGYKVRNGDSLSLIASRFNLRIRDIAEWNSIKTSQYLRPGQSLTLYVDITHADL</sequence>
<dbReference type="InterPro" id="IPR000189">
    <property type="entry name" value="Transglyc_AS"/>
</dbReference>
<feature type="domain" description="LysM" evidence="4">
    <location>
        <begin position="400"/>
        <end position="443"/>
    </location>
</feature>
<dbReference type="InterPro" id="IPR023346">
    <property type="entry name" value="Lysozyme-like_dom_sf"/>
</dbReference>
<feature type="chain" id="PRO_5046436546" evidence="3">
    <location>
        <begin position="25"/>
        <end position="581"/>
    </location>
</feature>
<dbReference type="Gene3D" id="3.10.350.10">
    <property type="entry name" value="LysM domain"/>
    <property type="match status" value="3"/>
</dbReference>
<keyword evidence="3" id="KW-0732">Signal</keyword>
<feature type="region of interest" description="Disordered" evidence="2">
    <location>
        <begin position="57"/>
        <end position="116"/>
    </location>
</feature>
<comment type="caution">
    <text evidence="5">The sequence shown here is derived from an EMBL/GenBank/DDBJ whole genome shotgun (WGS) entry which is preliminary data.</text>
</comment>
<feature type="domain" description="LysM" evidence="4">
    <location>
        <begin position="528"/>
        <end position="572"/>
    </location>
</feature>
<accession>A0ABV3U8R8</accession>
<gene>
    <name evidence="5" type="ORF">AB4876_10635</name>
</gene>
<dbReference type="CDD" id="cd00118">
    <property type="entry name" value="LysM"/>
    <property type="match status" value="3"/>
</dbReference>
<name>A0ABV3U8R8_9GAMM</name>
<organism evidence="5 6">
    <name type="scientific">Zhongshania guokunii</name>
    <dbReference type="NCBI Taxonomy" id="641783"/>
    <lineage>
        <taxon>Bacteria</taxon>
        <taxon>Pseudomonadati</taxon>
        <taxon>Pseudomonadota</taxon>
        <taxon>Gammaproteobacteria</taxon>
        <taxon>Cellvibrionales</taxon>
        <taxon>Spongiibacteraceae</taxon>
        <taxon>Zhongshania</taxon>
    </lineage>
</organism>
<protein>
    <submittedName>
        <fullName evidence="5">LysM peptidoglycan-binding domain-containing protein</fullName>
    </submittedName>
</protein>
<dbReference type="InterPro" id="IPR036779">
    <property type="entry name" value="LysM_dom_sf"/>
</dbReference>
<evidence type="ECO:0000256" key="3">
    <source>
        <dbReference type="SAM" id="SignalP"/>
    </source>
</evidence>
<feature type="signal peptide" evidence="3">
    <location>
        <begin position="1"/>
        <end position="24"/>
    </location>
</feature>
<dbReference type="Proteomes" id="UP001557485">
    <property type="component" value="Unassembled WGS sequence"/>
</dbReference>